<dbReference type="PROSITE" id="PS50873">
    <property type="entry name" value="PEROXIDASE_4"/>
    <property type="match status" value="1"/>
</dbReference>
<dbReference type="EMBL" id="FJ617195">
    <property type="protein sequence ID" value="ACN60160.1"/>
    <property type="molecule type" value="mRNA"/>
</dbReference>
<feature type="disulfide bond" evidence="17">
    <location>
        <begin position="35"/>
        <end position="115"/>
    </location>
</feature>
<dbReference type="GO" id="GO:0020037">
    <property type="term" value="F:heme binding"/>
    <property type="evidence" value="ECO:0007669"/>
    <property type="project" value="UniProtKB-UniRule"/>
</dbReference>
<dbReference type="CDD" id="cd00693">
    <property type="entry name" value="secretory_peroxidase"/>
    <property type="match status" value="1"/>
</dbReference>
<keyword evidence="15 18" id="KW-0106">Calcium</keyword>
<protein>
    <recommendedName>
        <fullName evidence="4 18">Peroxidase</fullName>
        <ecNumber evidence="4 18">1.11.1.7</ecNumber>
    </recommendedName>
</protein>
<feature type="disulfide bond" evidence="17">
    <location>
        <begin position="200"/>
        <end position="232"/>
    </location>
</feature>
<dbReference type="GO" id="GO:0005576">
    <property type="term" value="C:extracellular region"/>
    <property type="evidence" value="ECO:0007669"/>
    <property type="project" value="UniProtKB-SubCell"/>
</dbReference>
<evidence type="ECO:0000256" key="7">
    <source>
        <dbReference type="ARBA" id="ARBA00022617"/>
    </source>
</evidence>
<evidence type="ECO:0000256" key="5">
    <source>
        <dbReference type="ARBA" id="ARBA00022525"/>
    </source>
</evidence>
<keyword evidence="5 18" id="KW-0964">Secreted</keyword>
<evidence type="ECO:0000256" key="18">
    <source>
        <dbReference type="RuleBase" id="RU362060"/>
    </source>
</evidence>
<feature type="binding site" description="axial binding residue" evidence="15">
    <location>
        <position position="193"/>
    </location>
    <ligand>
        <name>heme b</name>
        <dbReference type="ChEBI" id="CHEBI:60344"/>
    </ligand>
    <ligandPart>
        <name>Fe</name>
        <dbReference type="ChEBI" id="CHEBI:18248"/>
    </ligandPart>
</feature>
<evidence type="ECO:0000256" key="8">
    <source>
        <dbReference type="ARBA" id="ARBA00022723"/>
    </source>
</evidence>
<dbReference type="InterPro" id="IPR000823">
    <property type="entry name" value="Peroxidase_pln"/>
</dbReference>
<dbReference type="Gene3D" id="1.10.420.10">
    <property type="entry name" value="Peroxidase, domain 2"/>
    <property type="match status" value="1"/>
</dbReference>
<evidence type="ECO:0000256" key="1">
    <source>
        <dbReference type="ARBA" id="ARBA00000189"/>
    </source>
</evidence>
<feature type="binding site" evidence="15">
    <location>
        <position position="248"/>
    </location>
    <ligand>
        <name>Ca(2+)</name>
        <dbReference type="ChEBI" id="CHEBI:29108"/>
        <label>2</label>
    </ligand>
</feature>
<feature type="binding site" evidence="15">
    <location>
        <position position="194"/>
    </location>
    <ligand>
        <name>Ca(2+)</name>
        <dbReference type="ChEBI" id="CHEBI:29108"/>
        <label>2</label>
    </ligand>
</feature>
<dbReference type="PROSITE" id="PS00435">
    <property type="entry name" value="PEROXIDASE_1"/>
    <property type="match status" value="1"/>
</dbReference>
<comment type="subcellular location">
    <subcellularLocation>
        <location evidence="18">Secreted</location>
    </subcellularLocation>
</comment>
<accession>C0KKH7</accession>
<name>C0KKH7_9CARY</name>
<dbReference type="InterPro" id="IPR010255">
    <property type="entry name" value="Haem_peroxidase_sf"/>
</dbReference>
<comment type="similarity">
    <text evidence="18">Belongs to the peroxidase family. Classical plant (class III) peroxidase subfamily.</text>
</comment>
<keyword evidence="7 18" id="KW-0349">Heme</keyword>
<comment type="catalytic activity">
    <reaction evidence="1 18">
        <text>2 a phenolic donor + H2O2 = 2 a phenolic radical donor + 2 H2O</text>
        <dbReference type="Rhea" id="RHEA:56136"/>
        <dbReference type="ChEBI" id="CHEBI:15377"/>
        <dbReference type="ChEBI" id="CHEBI:16240"/>
        <dbReference type="ChEBI" id="CHEBI:139520"/>
        <dbReference type="ChEBI" id="CHEBI:139521"/>
        <dbReference type="EC" id="1.11.1.7"/>
    </reaction>
</comment>
<dbReference type="GO" id="GO:0140825">
    <property type="term" value="F:lactoperoxidase activity"/>
    <property type="evidence" value="ECO:0007669"/>
    <property type="project" value="UniProtKB-EC"/>
</dbReference>
<comment type="function">
    <text evidence="2">Removal of H(2)O(2), oxidation of toxic reductants, biosynthesis and degradation of lignin, suberization, auxin catabolism, response to environmental stresses such as wounding, pathogen attack and oxidative stress. These functions might be dependent on each isozyme/isoform in each plant tissue.</text>
</comment>
<evidence type="ECO:0000256" key="11">
    <source>
        <dbReference type="ARBA" id="ARBA00023157"/>
    </source>
</evidence>
<dbReference type="PRINTS" id="PR00461">
    <property type="entry name" value="PLPEROXIDASE"/>
</dbReference>
<keyword evidence="11 17" id="KW-1015">Disulfide bond</keyword>
<keyword evidence="10 15" id="KW-0408">Iron</keyword>
<dbReference type="InterPro" id="IPR033905">
    <property type="entry name" value="Secretory_peroxidase"/>
</dbReference>
<comment type="cofactor">
    <cofactor evidence="15 18">
        <name>Ca(2+)</name>
        <dbReference type="ChEBI" id="CHEBI:29108"/>
    </cofactor>
    <text evidence="15 18">Binds 2 calcium ions per subunit.</text>
</comment>
<feature type="binding site" evidence="15">
    <location>
        <position position="253"/>
    </location>
    <ligand>
        <name>Ca(2+)</name>
        <dbReference type="ChEBI" id="CHEBI:29108"/>
        <label>2</label>
    </ligand>
</feature>
<comment type="similarity">
    <text evidence="3">Belongs to the peroxidase family. Ascorbate peroxidase subfamily.</text>
</comment>
<organism evidence="20">
    <name type="scientific">Tamarix hispida</name>
    <dbReference type="NCBI Taxonomy" id="189793"/>
    <lineage>
        <taxon>Eukaryota</taxon>
        <taxon>Viridiplantae</taxon>
        <taxon>Streptophyta</taxon>
        <taxon>Embryophyta</taxon>
        <taxon>Tracheophyta</taxon>
        <taxon>Spermatophyta</taxon>
        <taxon>Magnoliopsida</taxon>
        <taxon>eudicotyledons</taxon>
        <taxon>Gunneridae</taxon>
        <taxon>Pentapetalae</taxon>
        <taxon>Caryophyllales</taxon>
        <taxon>Tamaricaceae</taxon>
        <taxon>Tamarix</taxon>
    </lineage>
</organism>
<dbReference type="AlphaFoldDB" id="C0KKH7"/>
<dbReference type="GO" id="GO:0006979">
    <property type="term" value="P:response to oxidative stress"/>
    <property type="evidence" value="ECO:0007669"/>
    <property type="project" value="UniProtKB-UniRule"/>
</dbReference>
<keyword evidence="8 15" id="KW-0479">Metal-binding</keyword>
<evidence type="ECO:0000256" key="14">
    <source>
        <dbReference type="PIRSR" id="PIRSR600823-2"/>
    </source>
</evidence>
<feature type="active site" description="Proton acceptor" evidence="13">
    <location>
        <position position="66"/>
    </location>
</feature>
<keyword evidence="6 18" id="KW-0575">Peroxidase</keyword>
<feature type="binding site" evidence="15">
    <location>
        <position position="74"/>
    </location>
    <ligand>
        <name>Ca(2+)</name>
        <dbReference type="ChEBI" id="CHEBI:29108"/>
        <label>1</label>
    </ligand>
</feature>
<feature type="domain" description="Plant heme peroxidase family profile" evidence="19">
    <location>
        <begin position="25"/>
        <end position="327"/>
    </location>
</feature>
<feature type="site" description="Transition state stabilizer" evidence="16">
    <location>
        <position position="62"/>
    </location>
</feature>
<dbReference type="EC" id="1.11.1.7" evidence="4 18"/>
<evidence type="ECO:0000256" key="13">
    <source>
        <dbReference type="PIRSR" id="PIRSR600823-1"/>
    </source>
</evidence>
<evidence type="ECO:0000256" key="4">
    <source>
        <dbReference type="ARBA" id="ARBA00012313"/>
    </source>
</evidence>
<evidence type="ECO:0000256" key="9">
    <source>
        <dbReference type="ARBA" id="ARBA00023002"/>
    </source>
</evidence>
<feature type="disulfide bond" evidence="17">
    <location>
        <begin position="121"/>
        <end position="323"/>
    </location>
</feature>
<dbReference type="FunFam" id="1.10.520.10:FF:000008">
    <property type="entry name" value="Peroxidase"/>
    <property type="match status" value="1"/>
</dbReference>
<keyword evidence="18" id="KW-0732">Signal</keyword>
<dbReference type="Pfam" id="PF00141">
    <property type="entry name" value="peroxidase"/>
    <property type="match status" value="1"/>
</dbReference>
<dbReference type="GO" id="GO:0046872">
    <property type="term" value="F:metal ion binding"/>
    <property type="evidence" value="ECO:0007669"/>
    <property type="project" value="UniProtKB-UniRule"/>
</dbReference>
<feature type="binding site" evidence="14">
    <location>
        <position position="163"/>
    </location>
    <ligand>
        <name>substrate</name>
    </ligand>
</feature>
<feature type="binding site" evidence="15">
    <location>
        <position position="67"/>
    </location>
    <ligand>
        <name>Ca(2+)</name>
        <dbReference type="ChEBI" id="CHEBI:29108"/>
        <label>1</label>
    </ligand>
</feature>
<evidence type="ECO:0000256" key="17">
    <source>
        <dbReference type="PIRSR" id="PIRSR600823-5"/>
    </source>
</evidence>
<evidence type="ECO:0000259" key="19">
    <source>
        <dbReference type="PROSITE" id="PS50873"/>
    </source>
</evidence>
<feature type="binding site" evidence="15">
    <location>
        <position position="72"/>
    </location>
    <ligand>
        <name>Ca(2+)</name>
        <dbReference type="ChEBI" id="CHEBI:29108"/>
        <label>1</label>
    </ligand>
</feature>
<dbReference type="GO" id="GO:0042744">
    <property type="term" value="P:hydrogen peroxide catabolic process"/>
    <property type="evidence" value="ECO:0007669"/>
    <property type="project" value="UniProtKB-KW"/>
</dbReference>
<keyword evidence="9 18" id="KW-0560">Oxidoreductase</keyword>
<feature type="signal peptide" evidence="18">
    <location>
        <begin position="1"/>
        <end position="24"/>
    </location>
</feature>
<sequence length="328" mass="35871">MEAQRFVSLLVVILMITNLGTGQAQLSTRFYSSTCPDVETIVRTAVDNKFRQTFVTAQATLRLFFHDCFIQGCDASIMIASPSNDAEKDAPDNLTIPGDGFDTIAKAKEAVEAQCPGIVSCADIIALATRDVIVITGGPNYRVELGRRDGMVSRKSDVIGNMPEANFNFEQLVRSFARIDLSTVDMIALSGAHTLGVSHCNIFANRLYNFSSTSKVDPTLNPTYAQQLKQACPQNVDPTIAVPMDPITPVKFDNLYYQNLVDKMGMFTSDQVLFSESNSFSRSIVVEWANDQSAFFSAFATAMTKLGRVGVKTGNQGEIRRSCASFNS</sequence>
<evidence type="ECO:0000256" key="2">
    <source>
        <dbReference type="ARBA" id="ARBA00002322"/>
    </source>
</evidence>
<dbReference type="FunFam" id="1.10.420.10:FF:000001">
    <property type="entry name" value="Peroxidase"/>
    <property type="match status" value="1"/>
</dbReference>
<evidence type="ECO:0000256" key="16">
    <source>
        <dbReference type="PIRSR" id="PIRSR600823-4"/>
    </source>
</evidence>
<keyword evidence="12 18" id="KW-0376">Hydrogen peroxide</keyword>
<comment type="cofactor">
    <cofactor evidence="15 18">
        <name>heme b</name>
        <dbReference type="ChEBI" id="CHEBI:60344"/>
    </cofactor>
    <text evidence="15 18">Binds 1 heme b (iron(II)-protoporphyrin IX) group per subunit.</text>
</comment>
<feature type="disulfide bond" evidence="17">
    <location>
        <begin position="68"/>
        <end position="73"/>
    </location>
</feature>
<dbReference type="Gene3D" id="1.10.520.10">
    <property type="match status" value="1"/>
</dbReference>
<feature type="binding site" evidence="15">
    <location>
        <position position="76"/>
    </location>
    <ligand>
        <name>Ca(2+)</name>
        <dbReference type="ChEBI" id="CHEBI:29108"/>
        <label>1</label>
    </ligand>
</feature>
<dbReference type="PANTHER" id="PTHR31517">
    <property type="match status" value="1"/>
</dbReference>
<dbReference type="InterPro" id="IPR019794">
    <property type="entry name" value="Peroxidases_AS"/>
</dbReference>
<evidence type="ECO:0000256" key="6">
    <source>
        <dbReference type="ARBA" id="ARBA00022559"/>
    </source>
</evidence>
<dbReference type="PANTHER" id="PTHR31517:SF51">
    <property type="entry name" value="PEROXIDASE 55"/>
    <property type="match status" value="1"/>
</dbReference>
<evidence type="ECO:0000256" key="3">
    <source>
        <dbReference type="ARBA" id="ARBA00006873"/>
    </source>
</evidence>
<gene>
    <name evidence="20" type="primary">POD2</name>
</gene>
<dbReference type="PROSITE" id="PS00436">
    <property type="entry name" value="PEROXIDASE_2"/>
    <property type="match status" value="1"/>
</dbReference>
<evidence type="ECO:0000256" key="15">
    <source>
        <dbReference type="PIRSR" id="PIRSR600823-3"/>
    </source>
</evidence>
<proteinExistence type="evidence at transcript level"/>
<feature type="binding site" evidence="15">
    <location>
        <position position="87"/>
    </location>
    <ligand>
        <name>Ca(2+)</name>
        <dbReference type="ChEBI" id="CHEBI:29108"/>
        <label>1</label>
    </ligand>
</feature>
<reference evidence="20" key="1">
    <citation type="journal article" date="2010" name="Plant Mol. Biol. Rep.">
        <title>Cloning of Ten Peroxidase (POD) Genes from Tamarix Hispida and Characterization of their Responses to Abiotic Stress.</title>
        <authorList>
            <person name="Gao C."/>
            <person name="Wang Y."/>
            <person name="Liu G."/>
            <person name="Wang C."/>
            <person name="Jiang J."/>
            <person name="Yang C."/>
        </authorList>
    </citation>
    <scope>NUCLEOTIDE SEQUENCE</scope>
</reference>
<dbReference type="InterPro" id="IPR019793">
    <property type="entry name" value="Peroxidases_heam-ligand_BS"/>
</dbReference>
<evidence type="ECO:0000313" key="20">
    <source>
        <dbReference type="EMBL" id="ACN60160.1"/>
    </source>
</evidence>
<feature type="chain" id="PRO_5005124691" description="Peroxidase" evidence="18">
    <location>
        <begin position="25"/>
        <end position="328"/>
    </location>
</feature>
<evidence type="ECO:0000256" key="12">
    <source>
        <dbReference type="ARBA" id="ARBA00023324"/>
    </source>
</evidence>
<evidence type="ECO:0000256" key="10">
    <source>
        <dbReference type="ARBA" id="ARBA00023004"/>
    </source>
</evidence>
<feature type="binding site" evidence="15">
    <location>
        <position position="245"/>
    </location>
    <ligand>
        <name>Ca(2+)</name>
        <dbReference type="ChEBI" id="CHEBI:29108"/>
        <label>2</label>
    </ligand>
</feature>
<dbReference type="SUPFAM" id="SSF48113">
    <property type="entry name" value="Heme-dependent peroxidases"/>
    <property type="match status" value="1"/>
</dbReference>
<dbReference type="InterPro" id="IPR002016">
    <property type="entry name" value="Haem_peroxidase"/>
</dbReference>
<dbReference type="PRINTS" id="PR00458">
    <property type="entry name" value="PEROXIDASE"/>
</dbReference>